<gene>
    <name evidence="3" type="primary">Qrich2_0</name>
    <name evidence="3" type="ORF">CAMPRO_R11882</name>
</gene>
<dbReference type="InterPro" id="IPR032013">
    <property type="entry name" value="DUF4795"/>
</dbReference>
<protein>
    <submittedName>
        <fullName evidence="3">QRIC2 protein</fullName>
    </submittedName>
</protein>
<evidence type="ECO:0000313" key="4">
    <source>
        <dbReference type="Proteomes" id="UP000614027"/>
    </source>
</evidence>
<dbReference type="EMBL" id="WBMV01002179">
    <property type="protein sequence ID" value="NXC26776.1"/>
    <property type="molecule type" value="Genomic_DNA"/>
</dbReference>
<evidence type="ECO:0000256" key="1">
    <source>
        <dbReference type="SAM" id="Coils"/>
    </source>
</evidence>
<dbReference type="Proteomes" id="UP000614027">
    <property type="component" value="Unassembled WGS sequence"/>
</dbReference>
<dbReference type="PANTHER" id="PTHR46766">
    <property type="entry name" value="GLUTAMINE-RICH PROTEIN 2"/>
    <property type="match status" value="1"/>
</dbReference>
<proteinExistence type="predicted"/>
<dbReference type="AlphaFoldDB" id="A0A851M9J8"/>
<comment type="caution">
    <text evidence="3">The sequence shown here is derived from an EMBL/GenBank/DDBJ whole genome shotgun (WGS) entry which is preliminary data.</text>
</comment>
<dbReference type="OrthoDB" id="5981048at2759"/>
<dbReference type="PANTHER" id="PTHR46766:SF1">
    <property type="entry name" value="GLUTAMINE-RICH PROTEIN 2"/>
    <property type="match status" value="1"/>
</dbReference>
<name>A0A851M9J8_9DEND</name>
<feature type="domain" description="DUF4795" evidence="2">
    <location>
        <begin position="1"/>
        <end position="179"/>
    </location>
</feature>
<keyword evidence="4" id="KW-1185">Reference proteome</keyword>
<organism evidence="3 4">
    <name type="scientific">Campylorhamphus procurvoides</name>
    <dbReference type="NCBI Taxonomy" id="190295"/>
    <lineage>
        <taxon>Eukaryota</taxon>
        <taxon>Metazoa</taxon>
        <taxon>Chordata</taxon>
        <taxon>Craniata</taxon>
        <taxon>Vertebrata</taxon>
        <taxon>Euteleostomi</taxon>
        <taxon>Archelosauria</taxon>
        <taxon>Archosauria</taxon>
        <taxon>Dinosauria</taxon>
        <taxon>Saurischia</taxon>
        <taxon>Theropoda</taxon>
        <taxon>Coelurosauria</taxon>
        <taxon>Aves</taxon>
        <taxon>Neognathae</taxon>
        <taxon>Neoaves</taxon>
        <taxon>Telluraves</taxon>
        <taxon>Australaves</taxon>
        <taxon>Passeriformes</taxon>
        <taxon>Dendrocolaptidae</taxon>
        <taxon>Campylorhamphus</taxon>
    </lineage>
</organism>
<keyword evidence="1" id="KW-0175">Coiled coil</keyword>
<feature type="non-terminal residue" evidence="3">
    <location>
        <position position="180"/>
    </location>
</feature>
<feature type="coiled-coil region" evidence="1">
    <location>
        <begin position="79"/>
        <end position="148"/>
    </location>
</feature>
<feature type="non-terminal residue" evidence="3">
    <location>
        <position position="1"/>
    </location>
</feature>
<dbReference type="Pfam" id="PF16043">
    <property type="entry name" value="DUF4795"/>
    <property type="match status" value="1"/>
</dbReference>
<accession>A0A851M9J8</accession>
<sequence length="180" mass="20899">DKELLQRMELRVSKIQGDCEELSFLSGSLQKDCEQKQKDIEMLFQSLETLKKDKADEQNVLAAIDVKADKAALGSKVNCSQFESSMERLDERMRKMQIQVLGQNQHWNKVQQELSDEMENKLDRQEMKAFHEQMEETWQRSLEELENRLMADSAAGYKKQLPVPFACLSCDRMVKTHVPG</sequence>
<evidence type="ECO:0000313" key="3">
    <source>
        <dbReference type="EMBL" id="NXC26776.1"/>
    </source>
</evidence>
<reference evidence="3" key="1">
    <citation type="submission" date="2019-09" db="EMBL/GenBank/DDBJ databases">
        <title>Bird 10,000 Genomes (B10K) Project - Family phase.</title>
        <authorList>
            <person name="Zhang G."/>
        </authorList>
    </citation>
    <scope>NUCLEOTIDE SEQUENCE</scope>
    <source>
        <strain evidence="3">B10K-DU-001-09</strain>
        <tissue evidence="3">Muscle</tissue>
    </source>
</reference>
<evidence type="ECO:0000259" key="2">
    <source>
        <dbReference type="Pfam" id="PF16043"/>
    </source>
</evidence>